<name>A0A5B7ETA8_PORTR</name>
<evidence type="ECO:0000313" key="2">
    <source>
        <dbReference type="EMBL" id="MPC36625.1"/>
    </source>
</evidence>
<organism evidence="2 3">
    <name type="scientific">Portunus trituberculatus</name>
    <name type="common">Swimming crab</name>
    <name type="synonym">Neptunus trituberculatus</name>
    <dbReference type="NCBI Taxonomy" id="210409"/>
    <lineage>
        <taxon>Eukaryota</taxon>
        <taxon>Metazoa</taxon>
        <taxon>Ecdysozoa</taxon>
        <taxon>Arthropoda</taxon>
        <taxon>Crustacea</taxon>
        <taxon>Multicrustacea</taxon>
        <taxon>Malacostraca</taxon>
        <taxon>Eumalacostraca</taxon>
        <taxon>Eucarida</taxon>
        <taxon>Decapoda</taxon>
        <taxon>Pleocyemata</taxon>
        <taxon>Brachyura</taxon>
        <taxon>Eubrachyura</taxon>
        <taxon>Portunoidea</taxon>
        <taxon>Portunidae</taxon>
        <taxon>Portuninae</taxon>
        <taxon>Portunus</taxon>
    </lineage>
</organism>
<feature type="region of interest" description="Disordered" evidence="1">
    <location>
        <begin position="136"/>
        <end position="183"/>
    </location>
</feature>
<evidence type="ECO:0000313" key="3">
    <source>
        <dbReference type="Proteomes" id="UP000324222"/>
    </source>
</evidence>
<keyword evidence="3" id="KW-1185">Reference proteome</keyword>
<sequence>MWGHYEKRMLGAQYAVGDLTVARIQTQALGDPLDPKARMAPLYHGGPGYEHIRYLDSLFGGMLSPRMRVTVLTIPKNVEGTPSSCVSSSAIVTVTLVTLKACVLYQRDYRGATHTSECTACRGGCRKAGSLESLGIGGDGRMLPPSTSRRELADSSERRCKARRDEARQGEARRGKTSPDYMTNETVVLFGHPAPETPSAL</sequence>
<dbReference type="Proteomes" id="UP000324222">
    <property type="component" value="Unassembled WGS sequence"/>
</dbReference>
<reference evidence="2 3" key="1">
    <citation type="submission" date="2019-05" db="EMBL/GenBank/DDBJ databases">
        <title>Another draft genome of Portunus trituberculatus and its Hox gene families provides insights of decapod evolution.</title>
        <authorList>
            <person name="Jeong J.-H."/>
            <person name="Song I."/>
            <person name="Kim S."/>
            <person name="Choi T."/>
            <person name="Kim D."/>
            <person name="Ryu S."/>
            <person name="Kim W."/>
        </authorList>
    </citation>
    <scope>NUCLEOTIDE SEQUENCE [LARGE SCALE GENOMIC DNA]</scope>
    <source>
        <tissue evidence="2">Muscle</tissue>
    </source>
</reference>
<gene>
    <name evidence="2" type="ORF">E2C01_030089</name>
</gene>
<proteinExistence type="predicted"/>
<dbReference type="AlphaFoldDB" id="A0A5B7ETA8"/>
<comment type="caution">
    <text evidence="2">The sequence shown here is derived from an EMBL/GenBank/DDBJ whole genome shotgun (WGS) entry which is preliminary data.</text>
</comment>
<feature type="compositionally biased region" description="Basic and acidic residues" evidence="1">
    <location>
        <begin position="148"/>
        <end position="174"/>
    </location>
</feature>
<evidence type="ECO:0000256" key="1">
    <source>
        <dbReference type="SAM" id="MobiDB-lite"/>
    </source>
</evidence>
<protein>
    <submittedName>
        <fullName evidence="2">Uncharacterized protein</fullName>
    </submittedName>
</protein>
<dbReference type="EMBL" id="VSRR010003561">
    <property type="protein sequence ID" value="MPC36625.1"/>
    <property type="molecule type" value="Genomic_DNA"/>
</dbReference>
<accession>A0A5B7ETA8</accession>